<feature type="domain" description="Multidrug resistance protein MdtA-like barrel-sandwich hybrid" evidence="8">
    <location>
        <begin position="41"/>
        <end position="221"/>
    </location>
</feature>
<comment type="caution">
    <text evidence="10">The sequence shown here is derived from an EMBL/GenBank/DDBJ whole genome shotgun (WGS) entry which is preliminary data.</text>
</comment>
<evidence type="ECO:0000256" key="2">
    <source>
        <dbReference type="ARBA" id="ARBA00009477"/>
    </source>
</evidence>
<dbReference type="Gene3D" id="2.40.50.100">
    <property type="match status" value="1"/>
</dbReference>
<evidence type="ECO:0000313" key="11">
    <source>
        <dbReference type="Proteomes" id="UP001295420"/>
    </source>
</evidence>
<evidence type="ECO:0000256" key="1">
    <source>
        <dbReference type="ARBA" id="ARBA00004167"/>
    </source>
</evidence>
<evidence type="ECO:0000256" key="4">
    <source>
        <dbReference type="ARBA" id="ARBA00022989"/>
    </source>
</evidence>
<dbReference type="InterPro" id="IPR058624">
    <property type="entry name" value="MdtA-like_HH"/>
</dbReference>
<dbReference type="Gene3D" id="2.40.30.170">
    <property type="match status" value="1"/>
</dbReference>
<dbReference type="AlphaFoldDB" id="A0AAU9PYK1"/>
<evidence type="ECO:0000259" key="8">
    <source>
        <dbReference type="Pfam" id="PF25917"/>
    </source>
</evidence>
<dbReference type="InterPro" id="IPR058625">
    <property type="entry name" value="MdtA-like_BSH"/>
</dbReference>
<proteinExistence type="inferred from homology"/>
<name>A0AAU9PYK1_9VIBR</name>
<feature type="domain" description="Multidrug resistance protein MdtA-like alpha-helical hairpin" evidence="7">
    <location>
        <begin position="100"/>
        <end position="165"/>
    </location>
</feature>
<sequence length="353" mass="38413">MDKFIKIITAIALILFVWYVAADRVTPFTSNARVKAIVTPIIPRVSGTVIEIPAKESEAVEAGALLARIDPRQFEIAVALKQAELETATQEAGASSADVARAQAQLARALADLENINIQSARWFELERKKLIPKARADEARATLSDAESAVNVAKAELERARRHLGREGLENPRIKAALSNLASAELDLSFTELRAPARGGVVNLTVAAGAQAQTGKTLMTFVDGGNIWVEAYMTENNLGHVQKGDPVDVVLDTHPGQVFKGHIESIVSAVYHESLGADGLPNPQNKNKWLRESQRFPVRILLSEHHSADIHDDIKLFLNGQADVIIYASNNGVMNLLGGLYIRVAAMLSYIY</sequence>
<keyword evidence="3" id="KW-0812">Transmembrane</keyword>
<evidence type="ECO:0000259" key="9">
    <source>
        <dbReference type="Pfam" id="PF25963"/>
    </source>
</evidence>
<evidence type="ECO:0000256" key="6">
    <source>
        <dbReference type="SAM" id="Coils"/>
    </source>
</evidence>
<dbReference type="Proteomes" id="UP001295420">
    <property type="component" value="Unassembled WGS sequence"/>
</dbReference>
<accession>A0AAU9PYK1</accession>
<comment type="similarity">
    <text evidence="2">Belongs to the membrane fusion protein (MFP) (TC 8.A.1) family.</text>
</comment>
<dbReference type="PANTHER" id="PTHR30386">
    <property type="entry name" value="MEMBRANE FUSION SUBUNIT OF EMRAB-TOLC MULTIDRUG EFFLUX PUMP"/>
    <property type="match status" value="1"/>
</dbReference>
<dbReference type="Gene3D" id="1.10.287.470">
    <property type="entry name" value="Helix hairpin bin"/>
    <property type="match status" value="2"/>
</dbReference>
<keyword evidence="5" id="KW-0472">Membrane</keyword>
<evidence type="ECO:0000256" key="3">
    <source>
        <dbReference type="ARBA" id="ARBA00022692"/>
    </source>
</evidence>
<feature type="coiled-coil region" evidence="6">
    <location>
        <begin position="99"/>
        <end position="164"/>
    </location>
</feature>
<reference evidence="10" key="1">
    <citation type="submission" date="2022-01" db="EMBL/GenBank/DDBJ databases">
        <authorList>
            <person name="Lagorce A."/>
        </authorList>
    </citation>
    <scope>NUCLEOTIDE SEQUENCE</scope>
    <source>
        <strain evidence="10">Th15_F1_D04</strain>
    </source>
</reference>
<dbReference type="GO" id="GO:0016020">
    <property type="term" value="C:membrane"/>
    <property type="evidence" value="ECO:0007669"/>
    <property type="project" value="UniProtKB-SubCell"/>
</dbReference>
<evidence type="ECO:0000256" key="5">
    <source>
        <dbReference type="ARBA" id="ARBA00023136"/>
    </source>
</evidence>
<dbReference type="Pfam" id="PF25876">
    <property type="entry name" value="HH_MFP_RND"/>
    <property type="match status" value="1"/>
</dbReference>
<dbReference type="RefSeq" id="WP_409929864.1">
    <property type="nucleotide sequence ID" value="NZ_CAKMTQ010000001.1"/>
</dbReference>
<organism evidence="10 11">
    <name type="scientific">Vibrio owensii</name>
    <dbReference type="NCBI Taxonomy" id="696485"/>
    <lineage>
        <taxon>Bacteria</taxon>
        <taxon>Pseudomonadati</taxon>
        <taxon>Pseudomonadota</taxon>
        <taxon>Gammaproteobacteria</taxon>
        <taxon>Vibrionales</taxon>
        <taxon>Vibrionaceae</taxon>
        <taxon>Vibrio</taxon>
    </lineage>
</organism>
<dbReference type="InterPro" id="IPR058634">
    <property type="entry name" value="AaeA-lik-b-barrel"/>
</dbReference>
<keyword evidence="4" id="KW-1133">Transmembrane helix</keyword>
<dbReference type="EMBL" id="CAKMTQ010000001">
    <property type="protein sequence ID" value="CAH1520965.1"/>
    <property type="molecule type" value="Genomic_DNA"/>
</dbReference>
<dbReference type="InterPro" id="IPR050739">
    <property type="entry name" value="MFP"/>
</dbReference>
<dbReference type="PANTHER" id="PTHR30386:SF26">
    <property type="entry name" value="TRANSPORT PROTEIN COMB"/>
    <property type="match status" value="1"/>
</dbReference>
<gene>
    <name evidence="10" type="ORF">THF1D04_10545</name>
</gene>
<protein>
    <submittedName>
        <fullName evidence="10">HlyD_D23 domain-containing protein</fullName>
    </submittedName>
</protein>
<dbReference type="Pfam" id="PF25963">
    <property type="entry name" value="Beta-barrel_AAEA"/>
    <property type="match status" value="1"/>
</dbReference>
<comment type="subcellular location">
    <subcellularLocation>
        <location evidence="1">Membrane</location>
        <topology evidence="1">Single-pass membrane protein</topology>
    </subcellularLocation>
</comment>
<feature type="domain" description="p-hydroxybenzoic acid efflux pump subunit AaeA-like beta-barrel" evidence="9">
    <location>
        <begin position="229"/>
        <end position="307"/>
    </location>
</feature>
<evidence type="ECO:0000259" key="7">
    <source>
        <dbReference type="Pfam" id="PF25876"/>
    </source>
</evidence>
<dbReference type="Pfam" id="PF25917">
    <property type="entry name" value="BSH_RND"/>
    <property type="match status" value="1"/>
</dbReference>
<keyword evidence="6" id="KW-0175">Coiled coil</keyword>
<evidence type="ECO:0000313" key="10">
    <source>
        <dbReference type="EMBL" id="CAH1520965.1"/>
    </source>
</evidence>
<dbReference type="SUPFAM" id="SSF111369">
    <property type="entry name" value="HlyD-like secretion proteins"/>
    <property type="match status" value="2"/>
</dbReference>